<dbReference type="InterPro" id="IPR008858">
    <property type="entry name" value="TROVE_dom"/>
</dbReference>
<accession>A0A8S1XJM3</accession>
<name>A0A8S1XJM3_9CILI</name>
<evidence type="ECO:0000313" key="4">
    <source>
        <dbReference type="Proteomes" id="UP000689195"/>
    </source>
</evidence>
<dbReference type="OrthoDB" id="427368at2759"/>
<dbReference type="EMBL" id="CAJJDO010000127">
    <property type="protein sequence ID" value="CAD8201366.1"/>
    <property type="molecule type" value="Genomic_DNA"/>
</dbReference>
<dbReference type="PROSITE" id="PS50988">
    <property type="entry name" value="TROVE"/>
    <property type="match status" value="1"/>
</dbReference>
<feature type="domain" description="TROVE" evidence="2">
    <location>
        <begin position="8"/>
        <end position="465"/>
    </location>
</feature>
<sequence length="691" mass="80098">MISNQLQFFLDPTSCQQRNDPKEYFFSIVASSLLKETKYYETSNESRDKLIAAMNQIADIDPEFILQVAYYVRTQMYIRSVSNFILAFSTLHPKTKPFCSTYMCPTILIPGDLIEVCQFVQVISICVKSNNNLNGQIDIRKKIFFPKILQKQIRKKLTQFNIYQLGKQCSDCSRKKNIKKYQEILNPDIKNKRREKRLLVLKQIREQSQQYGKDASQQFEIRAIRKTYQIRQNRRNHMRNPHVVKIQEQQTVFDTNFLNLKDIVQFSHVKEPRSLVMSILGVKYPKTQEEFQKEFKGEEKLQFEPEKAGQRMQIPIPITWDRELSKGLNSKRHIWEDLIQKNQIPYLALLRNLRNILKSGLSQEAHQKVVEKLSNQKQVENSKIFPLQFFTALNEIDKLITNKVQKVKDQEPKKERAKPQKKEKQMKIEEEEEVPVDPKVIQSYNDAIEKAMKLAVDKNLDTISGVTYVFVDVSGSMQCPISGGKKFGSINSCMDCAFVLAHLIRLKCENCKFYLFAAPSKSQNPYTIVNFDNDTLLQGIKRCQKQSKELCGSCEMIGQTVNDVLLKPKIRADNIVILSDMMVTRGFSENGITMQQVFKDYLKKVNSEAKFFFMDISGYGKQVSFGDDLKSKNCFLINGMSDNVLKYISYAGKINQLDDIVAYSQELKSKQQVKEVQKNIGIAKPEQIETE</sequence>
<dbReference type="AlphaFoldDB" id="A0A8S1XJM3"/>
<evidence type="ECO:0000259" key="2">
    <source>
        <dbReference type="PROSITE" id="PS50988"/>
    </source>
</evidence>
<evidence type="ECO:0000256" key="1">
    <source>
        <dbReference type="SAM" id="MobiDB-lite"/>
    </source>
</evidence>
<dbReference type="Pfam" id="PF05731">
    <property type="entry name" value="TROVE"/>
    <property type="match status" value="1"/>
</dbReference>
<organism evidence="3 4">
    <name type="scientific">Paramecium pentaurelia</name>
    <dbReference type="NCBI Taxonomy" id="43138"/>
    <lineage>
        <taxon>Eukaryota</taxon>
        <taxon>Sar</taxon>
        <taxon>Alveolata</taxon>
        <taxon>Ciliophora</taxon>
        <taxon>Intramacronucleata</taxon>
        <taxon>Oligohymenophorea</taxon>
        <taxon>Peniculida</taxon>
        <taxon>Parameciidae</taxon>
        <taxon>Paramecium</taxon>
    </lineage>
</organism>
<evidence type="ECO:0000313" key="3">
    <source>
        <dbReference type="EMBL" id="CAD8201366.1"/>
    </source>
</evidence>
<comment type="caution">
    <text evidence="3">The sequence shown here is derived from an EMBL/GenBank/DDBJ whole genome shotgun (WGS) entry which is preliminary data.</text>
</comment>
<dbReference type="GO" id="GO:0000722">
    <property type="term" value="P:telomere maintenance via recombination"/>
    <property type="evidence" value="ECO:0007669"/>
    <property type="project" value="TreeGrafter"/>
</dbReference>
<dbReference type="PANTHER" id="PTHR44791:SF1">
    <property type="entry name" value="TELOMERASE PROTEIN COMPONENT 1"/>
    <property type="match status" value="1"/>
</dbReference>
<proteinExistence type="predicted"/>
<reference evidence="3" key="1">
    <citation type="submission" date="2021-01" db="EMBL/GenBank/DDBJ databases">
        <authorList>
            <consortium name="Genoscope - CEA"/>
            <person name="William W."/>
        </authorList>
    </citation>
    <scope>NUCLEOTIDE SEQUENCE</scope>
</reference>
<dbReference type="FunFam" id="3.40.50.410:FF:000145">
    <property type="entry name" value="Telomerase-associated protein 1"/>
    <property type="match status" value="1"/>
</dbReference>
<keyword evidence="4" id="KW-1185">Reference proteome</keyword>
<dbReference type="Proteomes" id="UP000689195">
    <property type="component" value="Unassembled WGS sequence"/>
</dbReference>
<dbReference type="InterPro" id="IPR052652">
    <property type="entry name" value="Telomerase_Complex_Comp"/>
</dbReference>
<dbReference type="GO" id="GO:0003720">
    <property type="term" value="F:telomerase activity"/>
    <property type="evidence" value="ECO:0007669"/>
    <property type="project" value="TreeGrafter"/>
</dbReference>
<feature type="compositionally biased region" description="Basic and acidic residues" evidence="1">
    <location>
        <begin position="407"/>
        <end position="428"/>
    </location>
</feature>
<protein>
    <recommendedName>
        <fullName evidence="2">TROVE domain-containing protein</fullName>
    </recommendedName>
</protein>
<feature type="region of interest" description="Disordered" evidence="1">
    <location>
        <begin position="407"/>
        <end position="431"/>
    </location>
</feature>
<dbReference type="GO" id="GO:0070034">
    <property type="term" value="F:telomerase RNA binding"/>
    <property type="evidence" value="ECO:0007669"/>
    <property type="project" value="TreeGrafter"/>
</dbReference>
<dbReference type="PANTHER" id="PTHR44791">
    <property type="entry name" value="TELOMERASE PROTEIN COMPONENT 1 TEP1"/>
    <property type="match status" value="1"/>
</dbReference>
<gene>
    <name evidence="3" type="ORF">PPENT_87.1.T1270105</name>
</gene>
<dbReference type="GO" id="GO:0005697">
    <property type="term" value="C:telomerase holoenzyme complex"/>
    <property type="evidence" value="ECO:0007669"/>
    <property type="project" value="TreeGrafter"/>
</dbReference>